<accession>A0AAP4DIZ5</accession>
<comment type="caution">
    <text evidence="2">The sequence shown here is derived from an EMBL/GenBank/DDBJ whole genome shotgun (WGS) entry which is preliminary data.</text>
</comment>
<name>A0AAP4DIZ5_BACAM</name>
<sequence length="253" mass="27852">MNNYFYRTILALVAVFVLAFSTFPPNSDAKSTISTDNVDKDKVKSEAEFIADHTIDVSKKTKEKLLSKAEKAIEDGDIKYHKSNEKVFDNASVRGIKYDDGTVTYSVSYLYVDTEKVDRVSSFNVSFDSDMNIEEYYEVDMKKISSTQNEMNYWVNGVKDEDKSGVFETKQTSEDKVSSSNMMSAQKSWTGCVSDCLGDKNISQWAITGLAILCGAACTAGVPATAGTACYACVNSAGIIGVNAFFDCMEKCK</sequence>
<evidence type="ECO:0000313" key="3">
    <source>
        <dbReference type="Proteomes" id="UP001222377"/>
    </source>
</evidence>
<feature type="chain" id="PRO_5042964995" evidence="1">
    <location>
        <begin position="30"/>
        <end position="253"/>
    </location>
</feature>
<keyword evidence="1" id="KW-0732">Signal</keyword>
<reference evidence="2" key="1">
    <citation type="submission" date="2023-02" db="EMBL/GenBank/DDBJ databases">
        <title>Draft Whole-Genome Sequences of Bacillus Strains of Potential Probiotic for Poultry.</title>
        <authorList>
            <person name="Ma L.M."/>
            <person name="Lopez-Guerra N."/>
            <person name="Zhang G."/>
        </authorList>
    </citation>
    <scope>NUCLEOTIDE SEQUENCE</scope>
    <source>
        <strain evidence="2">OSU1013-24</strain>
    </source>
</reference>
<dbReference type="AlphaFoldDB" id="A0AAP4DIZ5"/>
<gene>
    <name evidence="2" type="ORF">PV946_14060</name>
</gene>
<evidence type="ECO:0000313" key="2">
    <source>
        <dbReference type="EMBL" id="MDF4194879.1"/>
    </source>
</evidence>
<protein>
    <submittedName>
        <fullName evidence="2">Uncharacterized protein</fullName>
    </submittedName>
</protein>
<evidence type="ECO:0000256" key="1">
    <source>
        <dbReference type="SAM" id="SignalP"/>
    </source>
</evidence>
<dbReference type="RefSeq" id="WP_276351219.1">
    <property type="nucleotide sequence ID" value="NZ_JARKHX010000004.1"/>
</dbReference>
<dbReference type="Proteomes" id="UP001222377">
    <property type="component" value="Unassembled WGS sequence"/>
</dbReference>
<feature type="signal peptide" evidence="1">
    <location>
        <begin position="1"/>
        <end position="29"/>
    </location>
</feature>
<organism evidence="2 3">
    <name type="scientific">Bacillus amyloliquefaciens</name>
    <name type="common">Bacillus velezensis</name>
    <dbReference type="NCBI Taxonomy" id="1390"/>
    <lineage>
        <taxon>Bacteria</taxon>
        <taxon>Bacillati</taxon>
        <taxon>Bacillota</taxon>
        <taxon>Bacilli</taxon>
        <taxon>Bacillales</taxon>
        <taxon>Bacillaceae</taxon>
        <taxon>Bacillus</taxon>
        <taxon>Bacillus amyloliquefaciens group</taxon>
    </lineage>
</organism>
<proteinExistence type="predicted"/>
<dbReference type="EMBL" id="JARKHX010000004">
    <property type="protein sequence ID" value="MDF4194879.1"/>
    <property type="molecule type" value="Genomic_DNA"/>
</dbReference>